<dbReference type="EMBL" id="FOEF01000009">
    <property type="protein sequence ID" value="SEP44154.1"/>
    <property type="molecule type" value="Genomic_DNA"/>
</dbReference>
<sequence length="145" mass="14920">MTEPEKSEDPADRPRRGLAVAAVSVAVVSLVLAISTWAAWLLVRPRVLGFPGNAFLGQVFLLVLGALWFVALLAGALAIVFGITGGAREHDGDLARAGALTGALTCLVAIAGAVTFALSPTWTPPVVTFQNTPGVYGNYFGGGSK</sequence>
<feature type="transmembrane region" description="Helical" evidence="1">
    <location>
        <begin position="20"/>
        <end position="43"/>
    </location>
</feature>
<accession>A0A1H8XVT1</accession>
<evidence type="ECO:0000256" key="1">
    <source>
        <dbReference type="SAM" id="Phobius"/>
    </source>
</evidence>
<evidence type="ECO:0000313" key="2">
    <source>
        <dbReference type="EMBL" id="SEP44154.1"/>
    </source>
</evidence>
<keyword evidence="1" id="KW-0812">Transmembrane</keyword>
<dbReference type="RefSeq" id="WP_177231476.1">
    <property type="nucleotide sequence ID" value="NZ_FOEF01000009.1"/>
</dbReference>
<reference evidence="2 3" key="1">
    <citation type="submission" date="2016-10" db="EMBL/GenBank/DDBJ databases">
        <authorList>
            <person name="de Groot N.N."/>
        </authorList>
    </citation>
    <scope>NUCLEOTIDE SEQUENCE [LARGE SCALE GENOMIC DNA]</scope>
    <source>
        <strain evidence="2 3">DSM 44993</strain>
    </source>
</reference>
<feature type="transmembrane region" description="Helical" evidence="1">
    <location>
        <begin position="94"/>
        <end position="118"/>
    </location>
</feature>
<dbReference type="STRING" id="394193.SAMN04489732_109181"/>
<dbReference type="AlphaFoldDB" id="A0A1H8XVT1"/>
<proteinExistence type="predicted"/>
<dbReference type="Proteomes" id="UP000198582">
    <property type="component" value="Unassembled WGS sequence"/>
</dbReference>
<keyword evidence="1" id="KW-1133">Transmembrane helix</keyword>
<evidence type="ECO:0000313" key="3">
    <source>
        <dbReference type="Proteomes" id="UP000198582"/>
    </source>
</evidence>
<keyword evidence="3" id="KW-1185">Reference proteome</keyword>
<keyword evidence="1" id="KW-0472">Membrane</keyword>
<organism evidence="2 3">
    <name type="scientific">Amycolatopsis saalfeldensis</name>
    <dbReference type="NCBI Taxonomy" id="394193"/>
    <lineage>
        <taxon>Bacteria</taxon>
        <taxon>Bacillati</taxon>
        <taxon>Actinomycetota</taxon>
        <taxon>Actinomycetes</taxon>
        <taxon>Pseudonocardiales</taxon>
        <taxon>Pseudonocardiaceae</taxon>
        <taxon>Amycolatopsis</taxon>
    </lineage>
</organism>
<name>A0A1H8XVT1_9PSEU</name>
<protein>
    <submittedName>
        <fullName evidence="2">Uncharacterized protein</fullName>
    </submittedName>
</protein>
<feature type="transmembrane region" description="Helical" evidence="1">
    <location>
        <begin position="55"/>
        <end position="82"/>
    </location>
</feature>
<gene>
    <name evidence="2" type="ORF">SAMN04489732_109181</name>
</gene>